<feature type="signal peptide" evidence="2">
    <location>
        <begin position="1"/>
        <end position="35"/>
    </location>
</feature>
<evidence type="ECO:0000256" key="2">
    <source>
        <dbReference type="SAM" id="SignalP"/>
    </source>
</evidence>
<dbReference type="Proteomes" id="UP000515498">
    <property type="component" value="Chromosome"/>
</dbReference>
<organism evidence="3 4">
    <name type="scientific">Mycolicibacterium fluoranthenivorans</name>
    <dbReference type="NCBI Taxonomy" id="258505"/>
    <lineage>
        <taxon>Bacteria</taxon>
        <taxon>Bacillati</taxon>
        <taxon>Actinomycetota</taxon>
        <taxon>Actinomycetes</taxon>
        <taxon>Mycobacteriales</taxon>
        <taxon>Mycobacteriaceae</taxon>
        <taxon>Mycolicibacterium</taxon>
    </lineage>
</organism>
<gene>
    <name evidence="3" type="ORF">HZU40_21940</name>
</gene>
<feature type="chain" id="PRO_5038559201" evidence="2">
    <location>
        <begin position="36"/>
        <end position="161"/>
    </location>
</feature>
<evidence type="ECO:0000313" key="3">
    <source>
        <dbReference type="EMBL" id="QNJ90891.1"/>
    </source>
</evidence>
<dbReference type="RefSeq" id="WP_187095769.1">
    <property type="nucleotide sequence ID" value="NZ_CP059894.1"/>
</dbReference>
<feature type="compositionally biased region" description="Low complexity" evidence="1">
    <location>
        <begin position="118"/>
        <end position="137"/>
    </location>
</feature>
<feature type="region of interest" description="Disordered" evidence="1">
    <location>
        <begin position="53"/>
        <end position="161"/>
    </location>
</feature>
<dbReference type="KEGG" id="mflu:HZU40_21940"/>
<name>A0A7G8P975_9MYCO</name>
<protein>
    <submittedName>
        <fullName evidence="3">Uncharacterized protein</fullName>
    </submittedName>
</protein>
<reference evidence="3 4" key="1">
    <citation type="submission" date="2020-07" db="EMBL/GenBank/DDBJ databases">
        <title>Draft genome sequence of four isobutane-metabolizing strains capable of cometabolically degrading diverse ether contaminants.</title>
        <authorList>
            <person name="Chen W."/>
            <person name="Faulkner N."/>
            <person name="Smith C."/>
            <person name="Hyman M."/>
        </authorList>
    </citation>
    <scope>NUCLEOTIDE SEQUENCE [LARGE SCALE GENOMIC DNA]</scope>
    <source>
        <strain evidence="3 4">2A</strain>
    </source>
</reference>
<keyword evidence="2" id="KW-0732">Signal</keyword>
<sequence>MNSPRSGFHRATAASWALVGLGVAGVAGASSLAYADTFTPAAEAPVEVAVPVAPEDVGPPTGPDLPTGPDIVATPVDPPPPVAVSTESAPTPAPVTTDAPVQQYTPQQTYEQAPAYDTRQTQAPAPTKAATTAPPTTRHVKPPTTVNSPNYSPHVTISRGS</sequence>
<feature type="compositionally biased region" description="Polar residues" evidence="1">
    <location>
        <begin position="144"/>
        <end position="161"/>
    </location>
</feature>
<feature type="compositionally biased region" description="Polar residues" evidence="1">
    <location>
        <begin position="102"/>
        <end position="111"/>
    </location>
</feature>
<feature type="compositionally biased region" description="Low complexity" evidence="1">
    <location>
        <begin position="53"/>
        <end position="75"/>
    </location>
</feature>
<dbReference type="EMBL" id="CP059894">
    <property type="protein sequence ID" value="QNJ90891.1"/>
    <property type="molecule type" value="Genomic_DNA"/>
</dbReference>
<proteinExistence type="predicted"/>
<accession>A0A7G8P975</accession>
<evidence type="ECO:0000313" key="4">
    <source>
        <dbReference type="Proteomes" id="UP000515498"/>
    </source>
</evidence>
<evidence type="ECO:0000256" key="1">
    <source>
        <dbReference type="SAM" id="MobiDB-lite"/>
    </source>
</evidence>
<dbReference type="AlphaFoldDB" id="A0A7G8P975"/>